<dbReference type="Pfam" id="PF13439">
    <property type="entry name" value="Glyco_transf_4"/>
    <property type="match status" value="1"/>
</dbReference>
<keyword evidence="3" id="KW-0808">Transferase</keyword>
<proteinExistence type="predicted"/>
<reference evidence="3" key="1">
    <citation type="submission" date="2022-09" db="EMBL/GenBank/DDBJ databases">
        <authorList>
            <person name="Yuan C."/>
            <person name="Ke Z."/>
        </authorList>
    </citation>
    <scope>NUCLEOTIDE SEQUENCE</scope>
    <source>
        <strain evidence="3">LB-8</strain>
    </source>
</reference>
<evidence type="ECO:0000259" key="2">
    <source>
        <dbReference type="Pfam" id="PF13439"/>
    </source>
</evidence>
<keyword evidence="4" id="KW-1185">Reference proteome</keyword>
<organism evidence="3 4">
    <name type="scientific">Paraflavisolibacter caeni</name>
    <dbReference type="NCBI Taxonomy" id="2982496"/>
    <lineage>
        <taxon>Bacteria</taxon>
        <taxon>Pseudomonadati</taxon>
        <taxon>Bacteroidota</taxon>
        <taxon>Chitinophagia</taxon>
        <taxon>Chitinophagales</taxon>
        <taxon>Chitinophagaceae</taxon>
        <taxon>Paraflavisolibacter</taxon>
    </lineage>
</organism>
<protein>
    <submittedName>
        <fullName evidence="3">Glycosyltransferase</fullName>
        <ecNumber evidence="3">2.4.-.-</ecNumber>
    </submittedName>
</protein>
<dbReference type="InterPro" id="IPR001296">
    <property type="entry name" value="Glyco_trans_1"/>
</dbReference>
<dbReference type="Gene3D" id="3.40.50.2000">
    <property type="entry name" value="Glycogen Phosphorylase B"/>
    <property type="match status" value="2"/>
</dbReference>
<dbReference type="PANTHER" id="PTHR12526">
    <property type="entry name" value="GLYCOSYLTRANSFERASE"/>
    <property type="match status" value="1"/>
</dbReference>
<dbReference type="EMBL" id="JAOTIF010000001">
    <property type="protein sequence ID" value="MCU7548275.1"/>
    <property type="molecule type" value="Genomic_DNA"/>
</dbReference>
<evidence type="ECO:0000313" key="4">
    <source>
        <dbReference type="Proteomes" id="UP001155483"/>
    </source>
</evidence>
<accession>A0A9X2XTE7</accession>
<dbReference type="GO" id="GO:0016757">
    <property type="term" value="F:glycosyltransferase activity"/>
    <property type="evidence" value="ECO:0007669"/>
    <property type="project" value="UniProtKB-KW"/>
</dbReference>
<dbReference type="Pfam" id="PF00534">
    <property type="entry name" value="Glycos_transf_1"/>
    <property type="match status" value="1"/>
</dbReference>
<gene>
    <name evidence="3" type="ORF">OCK74_04075</name>
</gene>
<name>A0A9X2XTE7_9BACT</name>
<feature type="domain" description="Glycosyl transferase family 1" evidence="1">
    <location>
        <begin position="124"/>
        <end position="266"/>
    </location>
</feature>
<dbReference type="Proteomes" id="UP001155483">
    <property type="component" value="Unassembled WGS sequence"/>
</dbReference>
<dbReference type="RefSeq" id="WP_279295719.1">
    <property type="nucleotide sequence ID" value="NZ_JAOTIF010000001.1"/>
</dbReference>
<dbReference type="SUPFAM" id="SSF53756">
    <property type="entry name" value="UDP-Glycosyltransferase/glycogen phosphorylase"/>
    <property type="match status" value="1"/>
</dbReference>
<dbReference type="InterPro" id="IPR028098">
    <property type="entry name" value="Glyco_trans_4-like_N"/>
</dbReference>
<dbReference type="AlphaFoldDB" id="A0A9X2XTE7"/>
<comment type="caution">
    <text evidence="3">The sequence shown here is derived from an EMBL/GenBank/DDBJ whole genome shotgun (WGS) entry which is preliminary data.</text>
</comment>
<sequence>MCDNEGMFDAVKLFDPQIIILFAHVGTKSFRKIVDWAKGSGRKVIMWTCFWEPYYITGYKRLIRDFAINRFYNKADYHIAYSSTAKEKLVEIGYPDTQIAIAYNGIDLDLYENELGGVNGEELFDRDSINFLYCGGMGKDKKVDLLIKAIHISHHVSHHKLNAYLIGDGPTFEECKNLVKSLGLADNVKLLGRINNVGKYIQAADCIVLPGTGGLILNEAVLMNKPMIVSKADGTENDLLINGFNGLKFQAGNEESLANAIVEVADNLSFFSENAACVSEVVTKRSNVDMMVTTFLKAIKKVNNENISSSRRQAELYENSAYLKSN</sequence>
<dbReference type="EC" id="2.4.-.-" evidence="3"/>
<reference evidence="3" key="2">
    <citation type="submission" date="2023-04" db="EMBL/GenBank/DDBJ databases">
        <title>Paracnuella aquatica gen. nov., sp. nov., a member of the family Chitinophagaceae isolated from a hot spring.</title>
        <authorList>
            <person name="Wang C."/>
        </authorList>
    </citation>
    <scope>NUCLEOTIDE SEQUENCE</scope>
    <source>
        <strain evidence="3">LB-8</strain>
    </source>
</reference>
<evidence type="ECO:0000259" key="1">
    <source>
        <dbReference type="Pfam" id="PF00534"/>
    </source>
</evidence>
<keyword evidence="3" id="KW-0328">Glycosyltransferase</keyword>
<feature type="domain" description="Glycosyltransferase subfamily 4-like N-terminal" evidence="2">
    <location>
        <begin position="46"/>
        <end position="109"/>
    </location>
</feature>
<evidence type="ECO:0000313" key="3">
    <source>
        <dbReference type="EMBL" id="MCU7548275.1"/>
    </source>
</evidence>